<dbReference type="eggNOG" id="KOG1950">
    <property type="taxonomic scope" value="Eukaryota"/>
</dbReference>
<feature type="compositionally biased region" description="Low complexity" evidence="1">
    <location>
        <begin position="203"/>
        <end position="220"/>
    </location>
</feature>
<dbReference type="Proteomes" id="UP000005666">
    <property type="component" value="Chromosome 7"/>
</dbReference>
<dbReference type="OrthoDB" id="2014201at2759"/>
<dbReference type="SUPFAM" id="SSF53448">
    <property type="entry name" value="Nucleotide-diphospho-sugar transferases"/>
    <property type="match status" value="1"/>
</dbReference>
<keyword evidence="3" id="KW-1185">Reference proteome</keyword>
<protein>
    <recommendedName>
        <fullName evidence="4">Glucose N-acetyltransferase 1</fullName>
    </recommendedName>
</protein>
<dbReference type="AlphaFoldDB" id="G8BVL6"/>
<dbReference type="RefSeq" id="XP_003686378.1">
    <property type="nucleotide sequence ID" value="XM_003686330.1"/>
</dbReference>
<name>G8BVL6_TETPH</name>
<evidence type="ECO:0000256" key="1">
    <source>
        <dbReference type="SAM" id="MobiDB-lite"/>
    </source>
</evidence>
<dbReference type="STRING" id="1071381.G8BVL6"/>
<evidence type="ECO:0000313" key="3">
    <source>
        <dbReference type="Proteomes" id="UP000005666"/>
    </source>
</evidence>
<reference evidence="2 3" key="1">
    <citation type="journal article" date="2011" name="Proc. Natl. Acad. Sci. U.S.A.">
        <title>Evolutionary erosion of yeast sex chromosomes by mating-type switching accidents.</title>
        <authorList>
            <person name="Gordon J.L."/>
            <person name="Armisen D."/>
            <person name="Proux-Wera E."/>
            <person name="Oheigeartaigh S.S."/>
            <person name="Byrne K.P."/>
            <person name="Wolfe K.H."/>
        </authorList>
    </citation>
    <scope>NUCLEOTIDE SEQUENCE [LARGE SCALE GENOMIC DNA]</scope>
    <source>
        <strain evidence="3">ATCC 24235 / CBS 4417 / NBRC 1672 / NRRL Y-8282 / UCD 70-5</strain>
    </source>
</reference>
<dbReference type="PANTHER" id="PTHR11183">
    <property type="entry name" value="GLYCOGENIN SUBFAMILY MEMBER"/>
    <property type="match status" value="1"/>
</dbReference>
<dbReference type="KEGG" id="tpf:TPHA_0G01070"/>
<dbReference type="Gene3D" id="3.90.550.10">
    <property type="entry name" value="Spore Coat Polysaccharide Biosynthesis Protein SpsA, Chain A"/>
    <property type="match status" value="1"/>
</dbReference>
<dbReference type="HOGENOM" id="CLU_034860_1_0_1"/>
<dbReference type="InterPro" id="IPR029044">
    <property type="entry name" value="Nucleotide-diphossugar_trans"/>
</dbReference>
<dbReference type="EMBL" id="HE612862">
    <property type="protein sequence ID" value="CCE63944.1"/>
    <property type="molecule type" value="Genomic_DNA"/>
</dbReference>
<feature type="region of interest" description="Disordered" evidence="1">
    <location>
        <begin position="187"/>
        <end position="245"/>
    </location>
</feature>
<accession>G8BVL6</accession>
<proteinExistence type="predicted"/>
<dbReference type="GeneID" id="11535952"/>
<gene>
    <name evidence="2" type="primary">TPHA0G01070</name>
    <name evidence="2" type="ordered locus">TPHA_0G01070</name>
</gene>
<sequence>MALLPRRKVRLLFPAILLCLAFPFAVHFVEQYRYNDLKSRLQEKIYITHQVFSPFDIKQIPSSIIDVLAHEAIRKDKESPQENKIDWNRFAYVNYVDDIDYLCNSIVIFKTLKRRFGSKAKMVLLLSEAVFKSAHSAAELTFLNNQLHEAKQFLGEKELDIKLVTIPKNEAETPESNEKRGFLNAFKENLSGGGSSNDDDTPAADNAPVPNPPVAGNIPVDNAPIPNAQPATASAPDSNGSTSENIQVVNTNGETSSNNEKATENKSDAANSFDYVSALTKYSMFNAINYDRIIYIDNDARLTHNLDELFFLPSYIEFAAPLQFWKIPVESYTDSIRLMQKDGEDIDISHHLNMLTGNILNQKEYYNFLPKLPPSLFFEDKSIIQRVMKSASDAISFLDFDELGITNSVQFQTSLMVLKPNSEVFKNIQDNILPSLKGSSQETNGDSAIINKNFFNLRSMLFNQYNDYKNKSEDFRPKIMILPYKRYGLLSKLIRDEAYYPMLINDIIGYHNINAYRRHEKELDILDVLSACKYLHFNEDLYDKPWRYKSINDIQCSMSGSSLSQKACTLWRRQYDMFLSDRQMCLIAEEKPPIANKTPN</sequence>
<organism evidence="2 3">
    <name type="scientific">Tetrapisispora phaffii (strain ATCC 24235 / CBS 4417 / NBRC 1672 / NRRL Y-8282 / UCD 70-5)</name>
    <name type="common">Yeast</name>
    <name type="synonym">Fabospora phaffii</name>
    <dbReference type="NCBI Taxonomy" id="1071381"/>
    <lineage>
        <taxon>Eukaryota</taxon>
        <taxon>Fungi</taxon>
        <taxon>Dikarya</taxon>
        <taxon>Ascomycota</taxon>
        <taxon>Saccharomycotina</taxon>
        <taxon>Saccharomycetes</taxon>
        <taxon>Saccharomycetales</taxon>
        <taxon>Saccharomycetaceae</taxon>
        <taxon>Tetrapisispora</taxon>
    </lineage>
</organism>
<evidence type="ECO:0008006" key="4">
    <source>
        <dbReference type="Google" id="ProtNLM"/>
    </source>
</evidence>
<evidence type="ECO:0000313" key="2">
    <source>
        <dbReference type="EMBL" id="CCE63944.1"/>
    </source>
</evidence>
<feature type="compositionally biased region" description="Polar residues" evidence="1">
    <location>
        <begin position="229"/>
        <end position="245"/>
    </location>
</feature>
<dbReference type="InterPro" id="IPR050587">
    <property type="entry name" value="GNT1/Glycosyltrans_8"/>
</dbReference>